<comment type="caution">
    <text evidence="3">The sequence shown here is derived from an EMBL/GenBank/DDBJ whole genome shotgun (WGS) entry which is preliminary data.</text>
</comment>
<protein>
    <submittedName>
        <fullName evidence="3">DUF1073 domain-containing protein</fullName>
    </submittedName>
</protein>
<dbReference type="Pfam" id="PF06381">
    <property type="entry name" value="Phage_portal_3"/>
    <property type="match status" value="1"/>
</dbReference>
<dbReference type="Proteomes" id="UP000282957">
    <property type="component" value="Unassembled WGS sequence"/>
</dbReference>
<reference evidence="3 4" key="1">
    <citation type="submission" date="2019-01" db="EMBL/GenBank/DDBJ databases">
        <authorList>
            <person name="Chen W.-M."/>
        </authorList>
    </citation>
    <scope>NUCLEOTIDE SEQUENCE [LARGE SCALE GENOMIC DNA]</scope>
    <source>
        <strain evidence="3 4">CCP-6</strain>
    </source>
</reference>
<evidence type="ECO:0000313" key="4">
    <source>
        <dbReference type="Proteomes" id="UP000282957"/>
    </source>
</evidence>
<gene>
    <name evidence="3" type="ORF">EOD42_16785</name>
</gene>
<dbReference type="AlphaFoldDB" id="A0A437MC72"/>
<evidence type="ECO:0000256" key="1">
    <source>
        <dbReference type="SAM" id="MobiDB-lite"/>
    </source>
</evidence>
<feature type="region of interest" description="Disordered" evidence="1">
    <location>
        <begin position="1"/>
        <end position="24"/>
    </location>
</feature>
<dbReference type="OrthoDB" id="7491028at2"/>
<proteinExistence type="predicted"/>
<accession>A0A437MC72</accession>
<organism evidence="3 4">
    <name type="scientific">Rhodovarius crocodyli</name>
    <dbReference type="NCBI Taxonomy" id="1979269"/>
    <lineage>
        <taxon>Bacteria</taxon>
        <taxon>Pseudomonadati</taxon>
        <taxon>Pseudomonadota</taxon>
        <taxon>Alphaproteobacteria</taxon>
        <taxon>Acetobacterales</taxon>
        <taxon>Roseomonadaceae</taxon>
        <taxon>Rhodovarius</taxon>
    </lineage>
</organism>
<feature type="domain" description="Anti-CBASS protein Acb1-like N-terminal" evidence="2">
    <location>
        <begin position="91"/>
        <end position="447"/>
    </location>
</feature>
<keyword evidence="4" id="KW-1185">Reference proteome</keyword>
<name>A0A437MC72_9PROT</name>
<dbReference type="EMBL" id="SACL01000006">
    <property type="protein sequence ID" value="RVT95241.1"/>
    <property type="molecule type" value="Genomic_DNA"/>
</dbReference>
<dbReference type="InterPro" id="IPR024459">
    <property type="entry name" value="Acb1-like_N"/>
</dbReference>
<evidence type="ECO:0000313" key="3">
    <source>
        <dbReference type="EMBL" id="RVT95241.1"/>
    </source>
</evidence>
<sequence length="498" mass="55076">MKFSWPWRRTAEEPAPPAPQPAPKRWAGLDGAVAATAPVPAERAFKLPTPMPGVLPDGNDGMAMDECIPGGYGWAAQQVNLYSAVGGFVGYQYLAELAQLPEYRLISEKIAMSMTRNWIKLQATGDGKQDKGKADRLRKLEAAMKRFRVQEKFREAAEQDGFFGMSHIFVDTGAAGDALSLPLVIDSKTIPKGGLKALRVIEPVWTYPNQYNSVNPMADDYYRPSNWFVMAQVVHSSRLLNFVGRQVPDILKPAYNFGGLSLTQMAMPYVNNWIRTRTSVGDLVHNYSVMQLATDMSNMLQQGGAADLINRARLFNQTRDNRGVMMTDKATEEISNVSVPLANLDKLQAQAQEQIASISSIPLVVLLGTTPAGLNTSTDGEIRAFYDWIRARQEQLFADNLERVIQIIQLHEFGEIDPEIGFVFEPLWQMDDLQAATVRKTDADTAAVYITAGVLDPSEERERLAMAEDSMYPALDLDVLPDVPDEDVGEPEGAAAEE</sequence>
<evidence type="ECO:0000259" key="2">
    <source>
        <dbReference type="Pfam" id="PF06381"/>
    </source>
</evidence>